<protein>
    <submittedName>
        <fullName evidence="4">DUF1553 domain-containing protein</fullName>
    </submittedName>
</protein>
<dbReference type="InterPro" id="IPR011444">
    <property type="entry name" value="DUF1549"/>
</dbReference>
<gene>
    <name evidence="4" type="ORF">QQ020_32755</name>
</gene>
<evidence type="ECO:0000259" key="2">
    <source>
        <dbReference type="Pfam" id="PF07587"/>
    </source>
</evidence>
<dbReference type="InterPro" id="IPR022655">
    <property type="entry name" value="DUF1553"/>
</dbReference>
<dbReference type="Pfam" id="PF13385">
    <property type="entry name" value="Laminin_G_3"/>
    <property type="match status" value="1"/>
</dbReference>
<dbReference type="Proteomes" id="UP001172083">
    <property type="component" value="Unassembled WGS sequence"/>
</dbReference>
<feature type="domain" description="Cytochrome C Planctomycete-type" evidence="3">
    <location>
        <begin position="54"/>
        <end position="116"/>
    </location>
</feature>
<keyword evidence="5" id="KW-1185">Reference proteome</keyword>
<dbReference type="RefSeq" id="WP_346762224.1">
    <property type="nucleotide sequence ID" value="NZ_JAUJEB010000011.1"/>
</dbReference>
<evidence type="ECO:0000313" key="4">
    <source>
        <dbReference type="EMBL" id="MDN5216887.1"/>
    </source>
</evidence>
<reference evidence="4" key="1">
    <citation type="submission" date="2023-06" db="EMBL/GenBank/DDBJ databases">
        <title>Genomic of Agaribacillus aureum.</title>
        <authorList>
            <person name="Wang G."/>
        </authorList>
    </citation>
    <scope>NUCLEOTIDE SEQUENCE</scope>
    <source>
        <strain evidence="4">BMA12</strain>
    </source>
</reference>
<dbReference type="Pfam" id="PF07587">
    <property type="entry name" value="PSD1"/>
    <property type="match status" value="1"/>
</dbReference>
<dbReference type="Pfam" id="PF07635">
    <property type="entry name" value="PSCyt1"/>
    <property type="match status" value="1"/>
</dbReference>
<accession>A0ABT8LIX1</accession>
<evidence type="ECO:0000259" key="1">
    <source>
        <dbReference type="Pfam" id="PF07583"/>
    </source>
</evidence>
<dbReference type="SUPFAM" id="SSF49899">
    <property type="entry name" value="Concanavalin A-like lectins/glucanases"/>
    <property type="match status" value="1"/>
</dbReference>
<dbReference type="SUPFAM" id="SSF46626">
    <property type="entry name" value="Cytochrome c"/>
    <property type="match status" value="1"/>
</dbReference>
<dbReference type="InterPro" id="IPR013320">
    <property type="entry name" value="ConA-like_dom_sf"/>
</dbReference>
<sequence length="1064" mass="120661">MSYSGHLLRSSILLSLFLLISCKNNKNHELTSGQSIPDIVDFNYHVKPILSDRCFACHGPDLANQKADLRLDTPEGAFKTVLESGGHAIVPGDLHNSVMYEKITSTDPNSMMPPPESNLKLSEHEIKIIKKWIVQGAEYKPHWAFTQPKEITVPEIKQPDWAANPIDNFIAAKLENTGLKNAEEASGEALIRRVTFDLTGLPPTPEDIDNFLADDTSNAYEKVVDRLLASPHYGERMATDWLDVARYADSHGYQDDRPRTMWPWRDWVIKAYNSNLPYDDFVTWQLAGDLMQDASFEQKLASGFNRNHAITQEGGVIEEEYLAEYAADRVQTFGTAFIGLTLQCARCHDHKYDPVLQKDFYQLVSFFNNITERGRIDYNNLAPQPAIKYQDAALEHEIAKIKKMLADMETAQEHFKPKVEENTLKDWFNSLDWETLKTEGLLAHYKLDYREAGLMKDEVSKALHGTLNYKLPANIPSPIAATGKFDKALQFDGSNTLTIGDVGDFEHYHKFSLGGWINISESPKHNAGVLSRRIGELNKSGYGIYIGKDRSLSMHIVHSLNKLIEVKTAAKVPIGQWTNVFATYDGSGKASGVTLFINGKKQKVNIVSDNLESRSILVGTRFTVGHWLMRAIERNNYGGFVGAIDEISLYNRALSPLEVSYLYGQQPVYDRQVVYQTYLKRERAEMAKIDNKLDSLRSIDTRIPYVMIMQESEEIKPTFVLNRGDYSAKGEQVGRETPEAILKFPEDLPRNRLGLAKWLFDERNPLTGRVIVNRFWQMLFGRGLVSTPEDFGNQGALPTHPELLDWLVLEFRQTGWDMKKLIKLMVMSNTYRQSAHIDKKSFAVDPENIYLSRGPYKKLTAEMIRDQALASSGLLNRKVGGKWVKPYQPPGIWKEMANQIGENRYRPGKGADLYRRSIYTYFKRTIPVPSMITLDAAERAMCTVKRQATSTPLQSLLMLNDEQYMEGSRVLAENVIKTSKDDPSTWATKAFKSLVSRDPSDQEVAMLLEIYDAELKRFREETNSTADILQIGDSKADQKIDKHKLAAFTIVVSAMLNLDETKHS</sequence>
<proteinExistence type="predicted"/>
<dbReference type="PANTHER" id="PTHR35889:SF3">
    <property type="entry name" value="F-BOX DOMAIN-CONTAINING PROTEIN"/>
    <property type="match status" value="1"/>
</dbReference>
<evidence type="ECO:0000259" key="3">
    <source>
        <dbReference type="Pfam" id="PF07635"/>
    </source>
</evidence>
<dbReference type="PANTHER" id="PTHR35889">
    <property type="entry name" value="CYCLOINULO-OLIGOSACCHARIDE FRUCTANOTRANSFERASE-RELATED"/>
    <property type="match status" value="1"/>
</dbReference>
<evidence type="ECO:0000313" key="5">
    <source>
        <dbReference type="Proteomes" id="UP001172083"/>
    </source>
</evidence>
<dbReference type="Pfam" id="PF07583">
    <property type="entry name" value="PSCyt2"/>
    <property type="match status" value="1"/>
</dbReference>
<comment type="caution">
    <text evidence="4">The sequence shown here is derived from an EMBL/GenBank/DDBJ whole genome shotgun (WGS) entry which is preliminary data.</text>
</comment>
<dbReference type="Gene3D" id="2.60.120.200">
    <property type="match status" value="1"/>
</dbReference>
<dbReference type="EMBL" id="JAUJEB010000011">
    <property type="protein sequence ID" value="MDN5216887.1"/>
    <property type="molecule type" value="Genomic_DNA"/>
</dbReference>
<organism evidence="4 5">
    <name type="scientific">Agaribacillus aureus</name>
    <dbReference type="NCBI Taxonomy" id="3051825"/>
    <lineage>
        <taxon>Bacteria</taxon>
        <taxon>Pseudomonadati</taxon>
        <taxon>Bacteroidota</taxon>
        <taxon>Cytophagia</taxon>
        <taxon>Cytophagales</taxon>
        <taxon>Splendidivirgaceae</taxon>
        <taxon>Agaribacillus</taxon>
    </lineage>
</organism>
<name>A0ABT8LIX1_9BACT</name>
<feature type="domain" description="DUF1549" evidence="1">
    <location>
        <begin position="165"/>
        <end position="371"/>
    </location>
</feature>
<feature type="domain" description="DUF1553" evidence="2">
    <location>
        <begin position="751"/>
        <end position="1010"/>
    </location>
</feature>
<dbReference type="InterPro" id="IPR011429">
    <property type="entry name" value="Cyt_c_Planctomycete-type"/>
</dbReference>
<dbReference type="InterPro" id="IPR036909">
    <property type="entry name" value="Cyt_c-like_dom_sf"/>
</dbReference>